<dbReference type="EMBL" id="JBEUSY010000554">
    <property type="protein sequence ID" value="KAL1226957.1"/>
    <property type="molecule type" value="Genomic_DNA"/>
</dbReference>
<protein>
    <submittedName>
        <fullName evidence="1">Protein phosphatase 2C</fullName>
    </submittedName>
</protein>
<accession>A0ABR3K180</accession>
<comment type="caution">
    <text evidence="1">The sequence shown here is derived from an EMBL/GenBank/DDBJ whole genome shotgun (WGS) entry which is preliminary data.</text>
</comment>
<reference evidence="1 2" key="1">
    <citation type="submission" date="2024-07" db="EMBL/GenBank/DDBJ databases">
        <title>Enhanced genomic and transcriptomic resources for Trichinella pseudospiralis and T. spiralis underpin the discovery of pronounced molecular differences between stages and species.</title>
        <authorList>
            <person name="Pasi K.K."/>
            <person name="La Rosa G."/>
            <person name="Gomez-Morales M.A."/>
            <person name="Tosini F."/>
            <person name="Sumanam S."/>
            <person name="Young N.D."/>
            <person name="Chang B.C."/>
            <person name="Robin G.B."/>
        </authorList>
    </citation>
    <scope>NUCLEOTIDE SEQUENCE [LARGE SCALE GENOMIC DNA]</scope>
    <source>
        <strain evidence="1">ISS534</strain>
    </source>
</reference>
<evidence type="ECO:0000313" key="1">
    <source>
        <dbReference type="EMBL" id="KAL1226957.1"/>
    </source>
</evidence>
<evidence type="ECO:0000313" key="2">
    <source>
        <dbReference type="Proteomes" id="UP001558632"/>
    </source>
</evidence>
<keyword evidence="2" id="KW-1185">Reference proteome</keyword>
<dbReference type="Proteomes" id="UP001558632">
    <property type="component" value="Unassembled WGS sequence"/>
</dbReference>
<proteinExistence type="predicted"/>
<sequence>MAQVQNILSLKRKMLGAFSRVCLRNTIFYCAQVGPPPSVVSVAGGTVHGLFPSHWYLITSSGRVNVQFWFFIHYQPGIQGSGGNFAKLYNIPSPKTTVVDRLSNKESVMSPT</sequence>
<organism evidence="1 2">
    <name type="scientific">Trichinella spiralis</name>
    <name type="common">Trichina worm</name>
    <dbReference type="NCBI Taxonomy" id="6334"/>
    <lineage>
        <taxon>Eukaryota</taxon>
        <taxon>Metazoa</taxon>
        <taxon>Ecdysozoa</taxon>
        <taxon>Nematoda</taxon>
        <taxon>Enoplea</taxon>
        <taxon>Dorylaimia</taxon>
        <taxon>Trichinellida</taxon>
        <taxon>Trichinellidae</taxon>
        <taxon>Trichinella</taxon>
    </lineage>
</organism>
<gene>
    <name evidence="1" type="ORF">TSPI_06810</name>
</gene>
<name>A0ABR3K180_TRISP</name>